<accession>A0ABY1KWF0</accession>
<evidence type="ECO:0000313" key="3">
    <source>
        <dbReference type="Proteomes" id="UP000185728"/>
    </source>
</evidence>
<keyword evidence="3" id="KW-1185">Reference proteome</keyword>
<dbReference type="EMBL" id="FTOB01000004">
    <property type="protein sequence ID" value="SIS86147.1"/>
    <property type="molecule type" value="Genomic_DNA"/>
</dbReference>
<organism evidence="2 3">
    <name type="scientific">Zobellia uliginosa</name>
    <dbReference type="NCBI Taxonomy" id="143224"/>
    <lineage>
        <taxon>Bacteria</taxon>
        <taxon>Pseudomonadati</taxon>
        <taxon>Bacteroidota</taxon>
        <taxon>Flavobacteriia</taxon>
        <taxon>Flavobacteriales</taxon>
        <taxon>Flavobacteriaceae</taxon>
        <taxon>Zobellia</taxon>
    </lineage>
</organism>
<sequence length="324" mass="37352">MKTKQVITLLKKKENAFLKINSFSKLPGIYAIFYIGNDFPILGNSVSKHQIIYIGKTESSQESRDAKTHFATGKTGSSTLRKSIGSILFEQEDLKPIPRNETDYKINRVSHFKFDNQSEIKITDWMEKNLALSFYEYPKTKKEIEDLEIEIINELVPILNISKNPKNQFKTTLQSLRKNCALTAKTNFGIKEKKLEKKEITIKTLNNKMSDDFSSSDSIYINNITKNDFEKRNIRITVPNKHLFPLEKPKEPTSYTLNFKAGDIDFLAEYKIGSLDGKSRSGILKLGDIIYRETLKIQEGTNLKITKLKVNTYHIDRLYDDRTS</sequence>
<feature type="domain" description="GIY-YIG catalytic" evidence="1">
    <location>
        <begin position="46"/>
        <end position="178"/>
    </location>
</feature>
<dbReference type="InterPro" id="IPR049311">
    <property type="entry name" value="GIY_YIG_cat"/>
</dbReference>
<proteinExistence type="predicted"/>
<dbReference type="RefSeq" id="WP_076455954.1">
    <property type="nucleotide sequence ID" value="NZ_FTOB01000004.1"/>
</dbReference>
<evidence type="ECO:0000259" key="1">
    <source>
        <dbReference type="Pfam" id="PF20815"/>
    </source>
</evidence>
<dbReference type="Pfam" id="PF20815">
    <property type="entry name" value="GIY_YIG_2"/>
    <property type="match status" value="1"/>
</dbReference>
<evidence type="ECO:0000313" key="2">
    <source>
        <dbReference type="EMBL" id="SIS86147.1"/>
    </source>
</evidence>
<gene>
    <name evidence="2" type="ORF">SAMN05421766_104449</name>
</gene>
<comment type="caution">
    <text evidence="2">The sequence shown here is derived from an EMBL/GenBank/DDBJ whole genome shotgun (WGS) entry which is preliminary data.</text>
</comment>
<name>A0ABY1KWF0_9FLAO</name>
<dbReference type="Proteomes" id="UP000185728">
    <property type="component" value="Unassembled WGS sequence"/>
</dbReference>
<protein>
    <recommendedName>
        <fullName evidence="1">GIY-YIG catalytic domain-containing protein</fullName>
    </recommendedName>
</protein>
<reference evidence="2 3" key="1">
    <citation type="submission" date="2017-01" db="EMBL/GenBank/DDBJ databases">
        <authorList>
            <person name="Varghese N."/>
            <person name="Submissions S."/>
        </authorList>
    </citation>
    <scope>NUCLEOTIDE SEQUENCE [LARGE SCALE GENOMIC DNA]</scope>
    <source>
        <strain evidence="2 3">DSM 2061</strain>
    </source>
</reference>